<dbReference type="PANTHER" id="PTHR36849:SF1">
    <property type="entry name" value="CYTOPLASMIC PROTEIN"/>
    <property type="match status" value="1"/>
</dbReference>
<reference evidence="1 2" key="1">
    <citation type="submission" date="2023-04" db="EMBL/GenBank/DDBJ databases">
        <title>Genome Sequence of Selenomonas sputigena ATCC 33150.</title>
        <authorList>
            <person name="Miller D.P."/>
            <person name="Anvari S."/>
            <person name="Polson S.W."/>
            <person name="Macdonald M."/>
            <person name="Mcdowell J.V."/>
        </authorList>
    </citation>
    <scope>NUCLEOTIDE SEQUENCE [LARGE SCALE GENOMIC DNA]</scope>
    <source>
        <strain evidence="1 2">ATCC 33150</strain>
    </source>
</reference>
<evidence type="ECO:0000313" key="1">
    <source>
        <dbReference type="EMBL" id="MEX5284996.1"/>
    </source>
</evidence>
<organism evidence="1 2">
    <name type="scientific">Selenomonas sputigena</name>
    <dbReference type="NCBI Taxonomy" id="69823"/>
    <lineage>
        <taxon>Bacteria</taxon>
        <taxon>Bacillati</taxon>
        <taxon>Bacillota</taxon>
        <taxon>Negativicutes</taxon>
        <taxon>Selenomonadales</taxon>
        <taxon>Selenomonadaceae</taxon>
        <taxon>Selenomonas</taxon>
    </lineage>
</organism>
<gene>
    <name evidence="1" type="ORF">QCO44_04975</name>
</gene>
<proteinExistence type="predicted"/>
<name>A0ABV3X474_9FIRM</name>
<dbReference type="PANTHER" id="PTHR36849">
    <property type="entry name" value="CYTOPLASMIC PROTEIN-RELATED"/>
    <property type="match status" value="1"/>
</dbReference>
<accession>A0ABV3X474</accession>
<comment type="caution">
    <text evidence="1">The sequence shown here is derived from an EMBL/GenBank/DDBJ whole genome shotgun (WGS) entry which is preliminary data.</text>
</comment>
<dbReference type="Proteomes" id="UP001559623">
    <property type="component" value="Unassembled WGS sequence"/>
</dbReference>
<evidence type="ECO:0000313" key="2">
    <source>
        <dbReference type="Proteomes" id="UP001559623"/>
    </source>
</evidence>
<dbReference type="EMBL" id="JARVLH010000003">
    <property type="protein sequence ID" value="MEX5284996.1"/>
    <property type="molecule type" value="Genomic_DNA"/>
</dbReference>
<dbReference type="Pfam" id="PF22752">
    <property type="entry name" value="DUF488-N3i"/>
    <property type="match status" value="1"/>
</dbReference>
<protein>
    <submittedName>
        <fullName evidence="1">DUF488 family protein</fullName>
    </submittedName>
</protein>
<keyword evidence="2" id="KW-1185">Reference proteome</keyword>
<dbReference type="InterPro" id="IPR052552">
    <property type="entry name" value="YeaO-like"/>
</dbReference>
<dbReference type="RefSeq" id="WP_368846728.1">
    <property type="nucleotide sequence ID" value="NZ_CP194411.1"/>
</dbReference>
<sequence>MYEVQMKRVYEEAAAEDGRRILVDRLWPRGMKKERAALAEWAKEVTPSPELRKLYHSGEMTFDLFGRAYLGELQKSPAAAAFAKKCREWLEEGPVTLVYANKNPVENHVLVLRKWLEEAMAQDAAPGKGE</sequence>